<dbReference type="InterPro" id="IPR036397">
    <property type="entry name" value="RNaseH_sf"/>
</dbReference>
<evidence type="ECO:0000313" key="3">
    <source>
        <dbReference type="RefSeq" id="XP_040932095.1"/>
    </source>
</evidence>
<dbReference type="InterPro" id="IPR052929">
    <property type="entry name" value="RNase_H-like_EbsB-rel"/>
</dbReference>
<dbReference type="CDD" id="cd06222">
    <property type="entry name" value="RNase_H_like"/>
    <property type="match status" value="1"/>
</dbReference>
<reference evidence="2" key="1">
    <citation type="journal article" date="2020" name="Nat. Genet.">
        <title>Genomic diversifications of five Gossypium allopolyploid species and their impact on cotton improvement.</title>
        <authorList>
            <person name="Chen Z.J."/>
            <person name="Sreedasyam A."/>
            <person name="Ando A."/>
            <person name="Song Q."/>
            <person name="De Santiago L.M."/>
            <person name="Hulse-Kemp A.M."/>
            <person name="Ding M."/>
            <person name="Ye W."/>
            <person name="Kirkbride R.C."/>
            <person name="Jenkins J."/>
            <person name="Plott C."/>
            <person name="Lovell J."/>
            <person name="Lin Y.M."/>
            <person name="Vaughn R."/>
            <person name="Liu B."/>
            <person name="Simpson S."/>
            <person name="Scheffler B.E."/>
            <person name="Wen L."/>
            <person name="Saski C.A."/>
            <person name="Grover C.E."/>
            <person name="Hu G."/>
            <person name="Conover J.L."/>
            <person name="Carlson J.W."/>
            <person name="Shu S."/>
            <person name="Boston L.B."/>
            <person name="Williams M."/>
            <person name="Peterson D.G."/>
            <person name="McGee K."/>
            <person name="Jones D.C."/>
            <person name="Wendel J.F."/>
            <person name="Stelly D.M."/>
            <person name="Grimwood J."/>
            <person name="Schmutz J."/>
        </authorList>
    </citation>
    <scope>NUCLEOTIDE SEQUENCE [LARGE SCALE GENOMIC DNA]</scope>
    <source>
        <strain evidence="2">cv. TM-1</strain>
    </source>
</reference>
<dbReference type="InterPro" id="IPR002156">
    <property type="entry name" value="RNaseH_domain"/>
</dbReference>
<dbReference type="Gene3D" id="3.30.420.10">
    <property type="entry name" value="Ribonuclease H-like superfamily/Ribonuclease H"/>
    <property type="match status" value="1"/>
</dbReference>
<name>A0ABM2YNI6_GOSHI</name>
<dbReference type="GeneID" id="121206007"/>
<dbReference type="InterPro" id="IPR012337">
    <property type="entry name" value="RNaseH-like_sf"/>
</dbReference>
<protein>
    <recommendedName>
        <fullName evidence="1">RNase H type-1 domain-containing protein</fullName>
    </recommendedName>
</protein>
<keyword evidence="2" id="KW-1185">Reference proteome</keyword>
<dbReference type="PANTHER" id="PTHR47074">
    <property type="entry name" value="BNAC02G40300D PROTEIN"/>
    <property type="match status" value="1"/>
</dbReference>
<proteinExistence type="predicted"/>
<dbReference type="SUPFAM" id="SSF53098">
    <property type="entry name" value="Ribonuclease H-like"/>
    <property type="match status" value="1"/>
</dbReference>
<dbReference type="Proteomes" id="UP000818029">
    <property type="component" value="Chromosome A09"/>
</dbReference>
<evidence type="ECO:0000259" key="1">
    <source>
        <dbReference type="Pfam" id="PF13456"/>
    </source>
</evidence>
<dbReference type="InterPro" id="IPR044730">
    <property type="entry name" value="RNase_H-like_dom_plant"/>
</dbReference>
<dbReference type="RefSeq" id="XP_040932095.1">
    <property type="nucleotide sequence ID" value="XM_041076161.1"/>
</dbReference>
<feature type="domain" description="RNase H type-1" evidence="1">
    <location>
        <begin position="115"/>
        <end position="236"/>
    </location>
</feature>
<accession>A0ABM2YNI6</accession>
<organism evidence="2 3">
    <name type="scientific">Gossypium hirsutum</name>
    <name type="common">Upland cotton</name>
    <name type="synonym">Gossypium mexicanum</name>
    <dbReference type="NCBI Taxonomy" id="3635"/>
    <lineage>
        <taxon>Eukaryota</taxon>
        <taxon>Viridiplantae</taxon>
        <taxon>Streptophyta</taxon>
        <taxon>Embryophyta</taxon>
        <taxon>Tracheophyta</taxon>
        <taxon>Spermatophyta</taxon>
        <taxon>Magnoliopsida</taxon>
        <taxon>eudicotyledons</taxon>
        <taxon>Gunneridae</taxon>
        <taxon>Pentapetalae</taxon>
        <taxon>rosids</taxon>
        <taxon>malvids</taxon>
        <taxon>Malvales</taxon>
        <taxon>Malvaceae</taxon>
        <taxon>Malvoideae</taxon>
        <taxon>Gossypium</taxon>
    </lineage>
</organism>
<sequence length="267" mass="30730">MDHLFQDCLVSTAVWGLLSAVNFLQETNLEFEQWLTRVLVDQPTSFYRLFCCTLWAIWGDRNARIHDKTNRSSQEIACFVHSYLEEMDGLESTISIVSKENTKWKRPPGQIVKINFDGAYNERNQQSASGIVVRNRKGFVLLSCTEIHHRVLSAFAAEALTCRKVIQIALNMQEKEIIIEGDSLSVIKKCKATGEDKSQIGVYIHDIHQLQSRSSKIRFEYTPRSANSLVHILATESLRRKEEMYLVESVPTYAENQRKIDCEREPD</sequence>
<evidence type="ECO:0000313" key="2">
    <source>
        <dbReference type="Proteomes" id="UP000818029"/>
    </source>
</evidence>
<reference evidence="3" key="2">
    <citation type="submission" date="2025-08" db="UniProtKB">
        <authorList>
            <consortium name="RefSeq"/>
        </authorList>
    </citation>
    <scope>IDENTIFICATION</scope>
</reference>
<dbReference type="Pfam" id="PF13456">
    <property type="entry name" value="RVT_3"/>
    <property type="match status" value="1"/>
</dbReference>
<dbReference type="PANTHER" id="PTHR47074:SF61">
    <property type="entry name" value="RNASE H TYPE-1 DOMAIN-CONTAINING PROTEIN"/>
    <property type="match status" value="1"/>
</dbReference>
<gene>
    <name evidence="3" type="primary">LOC121206007</name>
</gene>